<reference evidence="1 2" key="1">
    <citation type="submission" date="2023-07" db="EMBL/GenBank/DDBJ databases">
        <title>Sorghum-associated microbial communities from plants grown in Nebraska, USA.</title>
        <authorList>
            <person name="Schachtman D."/>
        </authorList>
    </citation>
    <scope>NUCLEOTIDE SEQUENCE [LARGE SCALE GENOMIC DNA]</scope>
    <source>
        <strain evidence="1 2">BE211</strain>
    </source>
</reference>
<evidence type="ECO:0000313" key="2">
    <source>
        <dbReference type="Proteomes" id="UP001258181"/>
    </source>
</evidence>
<comment type="caution">
    <text evidence="1">The sequence shown here is derived from an EMBL/GenBank/DDBJ whole genome shotgun (WGS) entry which is preliminary data.</text>
</comment>
<sequence>MGRISKGLKGMAFAFLLKQGKKRLLPIIARKLKNR</sequence>
<evidence type="ECO:0000313" key="1">
    <source>
        <dbReference type="EMBL" id="MDR7071901.1"/>
    </source>
</evidence>
<accession>A0ABU1TXH5</accession>
<protein>
    <submittedName>
        <fullName evidence="1">Uncharacterized protein</fullName>
    </submittedName>
</protein>
<proteinExistence type="predicted"/>
<organism evidence="1 2">
    <name type="scientific">Fictibacillus barbaricus</name>
    <dbReference type="NCBI Taxonomy" id="182136"/>
    <lineage>
        <taxon>Bacteria</taxon>
        <taxon>Bacillati</taxon>
        <taxon>Bacillota</taxon>
        <taxon>Bacilli</taxon>
        <taxon>Bacillales</taxon>
        <taxon>Fictibacillaceae</taxon>
        <taxon>Fictibacillus</taxon>
    </lineage>
</organism>
<keyword evidence="2" id="KW-1185">Reference proteome</keyword>
<name>A0ABU1TXH5_9BACL</name>
<gene>
    <name evidence="1" type="ORF">J2X07_000876</name>
</gene>
<dbReference type="EMBL" id="JAVDWA010000001">
    <property type="protein sequence ID" value="MDR7071901.1"/>
    <property type="molecule type" value="Genomic_DNA"/>
</dbReference>
<dbReference type="Proteomes" id="UP001258181">
    <property type="component" value="Unassembled WGS sequence"/>
</dbReference>